<organism evidence="2 3">
    <name type="scientific">Platanthera guangdongensis</name>
    <dbReference type="NCBI Taxonomy" id="2320717"/>
    <lineage>
        <taxon>Eukaryota</taxon>
        <taxon>Viridiplantae</taxon>
        <taxon>Streptophyta</taxon>
        <taxon>Embryophyta</taxon>
        <taxon>Tracheophyta</taxon>
        <taxon>Spermatophyta</taxon>
        <taxon>Magnoliopsida</taxon>
        <taxon>Liliopsida</taxon>
        <taxon>Asparagales</taxon>
        <taxon>Orchidaceae</taxon>
        <taxon>Orchidoideae</taxon>
        <taxon>Orchideae</taxon>
        <taxon>Orchidinae</taxon>
        <taxon>Platanthera</taxon>
    </lineage>
</organism>
<dbReference type="EMBL" id="JBBWWR010000010">
    <property type="protein sequence ID" value="KAK8960471.1"/>
    <property type="molecule type" value="Genomic_DNA"/>
</dbReference>
<evidence type="ECO:0000259" key="1">
    <source>
        <dbReference type="Pfam" id="PF03478"/>
    </source>
</evidence>
<evidence type="ECO:0000313" key="3">
    <source>
        <dbReference type="Proteomes" id="UP001412067"/>
    </source>
</evidence>
<dbReference type="InterPro" id="IPR005174">
    <property type="entry name" value="KIB1-4_b-propeller"/>
</dbReference>
<protein>
    <recommendedName>
        <fullName evidence="1">KIB1-4 beta-propeller domain-containing protein</fullName>
    </recommendedName>
</protein>
<comment type="caution">
    <text evidence="2">The sequence shown here is derived from an EMBL/GenBank/DDBJ whole genome shotgun (WGS) entry which is preliminary data.</text>
</comment>
<evidence type="ECO:0000313" key="2">
    <source>
        <dbReference type="EMBL" id="KAK8960471.1"/>
    </source>
</evidence>
<feature type="domain" description="KIB1-4 beta-propeller" evidence="1">
    <location>
        <begin position="60"/>
        <end position="168"/>
    </location>
</feature>
<gene>
    <name evidence="2" type="ORF">KSP40_PGU022270</name>
</gene>
<name>A0ABR2M9Z7_9ASPA</name>
<sequence>MLPLKDFLKFRSICRSWKEAASAMSRVTQFWKEDSWALSYDCDSECNCIFFENYDPTNSAFKIHNLRGAKCLVSKCGWLFMRRSDNYFFNPVTFEEILLPRYPYGPILFAALQIGTFSALPTSKNCIVTMFSFKTISTVEVVKYHFDDNKWEVLQIELTENLTDNVFFGAAGNVQIRLTGSNDSFKAHASMIIFFGINILTFDFVTEAYELNPLDQPPNLGPMMRTSKLLKHGYKYGCNLKNNCSLITCVNDENTTYNWIFHDTLARNYTAKFVWIEPKFSIDKLLPEA</sequence>
<keyword evidence="3" id="KW-1185">Reference proteome</keyword>
<dbReference type="PANTHER" id="PTHR33127:SF5">
    <property type="entry name" value="TRANSMEMBRANE PROTEIN"/>
    <property type="match status" value="1"/>
</dbReference>
<accession>A0ABR2M9Z7</accession>
<dbReference type="Proteomes" id="UP001412067">
    <property type="component" value="Unassembled WGS sequence"/>
</dbReference>
<proteinExistence type="predicted"/>
<dbReference type="PANTHER" id="PTHR33127">
    <property type="entry name" value="TRANSMEMBRANE PROTEIN"/>
    <property type="match status" value="1"/>
</dbReference>
<reference evidence="2 3" key="1">
    <citation type="journal article" date="2022" name="Nat. Plants">
        <title>Genomes of leafy and leafless Platanthera orchids illuminate the evolution of mycoheterotrophy.</title>
        <authorList>
            <person name="Li M.H."/>
            <person name="Liu K.W."/>
            <person name="Li Z."/>
            <person name="Lu H.C."/>
            <person name="Ye Q.L."/>
            <person name="Zhang D."/>
            <person name="Wang J.Y."/>
            <person name="Li Y.F."/>
            <person name="Zhong Z.M."/>
            <person name="Liu X."/>
            <person name="Yu X."/>
            <person name="Liu D.K."/>
            <person name="Tu X.D."/>
            <person name="Liu B."/>
            <person name="Hao Y."/>
            <person name="Liao X.Y."/>
            <person name="Jiang Y.T."/>
            <person name="Sun W.H."/>
            <person name="Chen J."/>
            <person name="Chen Y.Q."/>
            <person name="Ai Y."/>
            <person name="Zhai J.W."/>
            <person name="Wu S.S."/>
            <person name="Zhou Z."/>
            <person name="Hsiao Y.Y."/>
            <person name="Wu W.L."/>
            <person name="Chen Y.Y."/>
            <person name="Lin Y.F."/>
            <person name="Hsu J.L."/>
            <person name="Li C.Y."/>
            <person name="Wang Z.W."/>
            <person name="Zhao X."/>
            <person name="Zhong W.Y."/>
            <person name="Ma X.K."/>
            <person name="Ma L."/>
            <person name="Huang J."/>
            <person name="Chen G.Z."/>
            <person name="Huang M.Z."/>
            <person name="Huang L."/>
            <person name="Peng D.H."/>
            <person name="Luo Y.B."/>
            <person name="Zou S.Q."/>
            <person name="Chen S.P."/>
            <person name="Lan S."/>
            <person name="Tsai W.C."/>
            <person name="Van de Peer Y."/>
            <person name="Liu Z.J."/>
        </authorList>
    </citation>
    <scope>NUCLEOTIDE SEQUENCE [LARGE SCALE GENOMIC DNA]</scope>
    <source>
        <strain evidence="2">Lor288</strain>
    </source>
</reference>
<dbReference type="Pfam" id="PF03478">
    <property type="entry name" value="Beta-prop_KIB1-4"/>
    <property type="match status" value="1"/>
</dbReference>